<evidence type="ECO:0000313" key="2">
    <source>
        <dbReference type="EMBL" id="GIN63863.1"/>
    </source>
</evidence>
<organism evidence="2 3">
    <name type="scientific">Robertmurraya siralis</name>
    <dbReference type="NCBI Taxonomy" id="77777"/>
    <lineage>
        <taxon>Bacteria</taxon>
        <taxon>Bacillati</taxon>
        <taxon>Bacillota</taxon>
        <taxon>Bacilli</taxon>
        <taxon>Bacillales</taxon>
        <taxon>Bacillaceae</taxon>
        <taxon>Robertmurraya</taxon>
    </lineage>
</organism>
<dbReference type="SUPFAM" id="SSF54001">
    <property type="entry name" value="Cysteine proteinases"/>
    <property type="match status" value="1"/>
</dbReference>
<accession>A0A919WLE1</accession>
<dbReference type="EMBL" id="BORC01000008">
    <property type="protein sequence ID" value="GIN63863.1"/>
    <property type="molecule type" value="Genomic_DNA"/>
</dbReference>
<dbReference type="Pfam" id="PF00797">
    <property type="entry name" value="Acetyltransf_2"/>
    <property type="match status" value="1"/>
</dbReference>
<dbReference type="PANTHER" id="PTHR11786:SF0">
    <property type="entry name" value="ARYLAMINE N-ACETYLTRANSFERASE 4-RELATED"/>
    <property type="match status" value="1"/>
</dbReference>
<dbReference type="InterPro" id="IPR038765">
    <property type="entry name" value="Papain-like_cys_pep_sf"/>
</dbReference>
<reference evidence="2" key="1">
    <citation type="submission" date="2021-03" db="EMBL/GenBank/DDBJ databases">
        <title>Antimicrobial resistance genes in bacteria isolated from Japanese honey, and their potential for conferring macrolide and lincosamide resistance in the American foulbrood pathogen Paenibacillus larvae.</title>
        <authorList>
            <person name="Okamoto M."/>
            <person name="Kumagai M."/>
            <person name="Kanamori H."/>
            <person name="Takamatsu D."/>
        </authorList>
    </citation>
    <scope>NUCLEOTIDE SEQUENCE</scope>
    <source>
        <strain evidence="2">J27TS8</strain>
    </source>
</reference>
<proteinExistence type="inferred from homology"/>
<evidence type="ECO:0008006" key="4">
    <source>
        <dbReference type="Google" id="ProtNLM"/>
    </source>
</evidence>
<comment type="similarity">
    <text evidence="1">Belongs to the arylamine N-acetyltransferase family.</text>
</comment>
<dbReference type="AlphaFoldDB" id="A0A919WLE1"/>
<name>A0A919WLE1_9BACI</name>
<gene>
    <name evidence="2" type="ORF">J27TS8_38560</name>
</gene>
<keyword evidence="3" id="KW-1185">Reference proteome</keyword>
<dbReference type="Proteomes" id="UP000682111">
    <property type="component" value="Unassembled WGS sequence"/>
</dbReference>
<dbReference type="RefSeq" id="WP_212934284.1">
    <property type="nucleotide sequence ID" value="NZ_BORC01000008.1"/>
</dbReference>
<dbReference type="Gene3D" id="3.30.2140.20">
    <property type="match status" value="1"/>
</dbReference>
<sequence length="276" mass="31828">MTHLTAYTSEYLACLNLQLEKPSYDYLSRICHAHLNTFPFENISKLLYYHNKNIEIPSLDSFVQNYRTNHFGGTCYTLNANLRKLLSNLGFDCYPIMLGKEHMGIIVMIDHERFYVDCGAAAPFFKPVPFERDFKNISSFGDDEVHLRPVDIEKHEYTYTRFTNGTQSGKVWHFHSRIKAELNDFTPALQKSFEENAPFMTILRCQRYQTDKQRSVSLVNNKFGIRNADGNTTTTTLASVEEIQDVIANEFLLHNMPVGEAIDVLNTLNVNIFAKE</sequence>
<dbReference type="PANTHER" id="PTHR11786">
    <property type="entry name" value="N-HYDROXYARYLAMINE O-ACETYLTRANSFERASE"/>
    <property type="match status" value="1"/>
</dbReference>
<dbReference type="GO" id="GO:0016407">
    <property type="term" value="F:acetyltransferase activity"/>
    <property type="evidence" value="ECO:0007669"/>
    <property type="project" value="InterPro"/>
</dbReference>
<comment type="caution">
    <text evidence="2">The sequence shown here is derived from an EMBL/GenBank/DDBJ whole genome shotgun (WGS) entry which is preliminary data.</text>
</comment>
<dbReference type="InterPro" id="IPR001447">
    <property type="entry name" value="Arylamine_N-AcTrfase"/>
</dbReference>
<dbReference type="InterPro" id="IPR053710">
    <property type="entry name" value="Arylamine_NAT_domain_sf"/>
</dbReference>
<protein>
    <recommendedName>
        <fullName evidence="4">Arylamine N-acetyltransferase</fullName>
    </recommendedName>
</protein>
<evidence type="ECO:0000313" key="3">
    <source>
        <dbReference type="Proteomes" id="UP000682111"/>
    </source>
</evidence>
<evidence type="ECO:0000256" key="1">
    <source>
        <dbReference type="ARBA" id="ARBA00006547"/>
    </source>
</evidence>